<dbReference type="GeneTree" id="ENSGT00950000183016"/>
<dbReference type="Pfam" id="PF03372">
    <property type="entry name" value="Exo_endo_phos"/>
    <property type="match status" value="1"/>
</dbReference>
<keyword evidence="3" id="KW-1185">Reference proteome</keyword>
<sequence>IIFTRHYMELSILNIYAPNARAATFIKETLVKLKAHIAPHTIIVGDFNTPLSSIDRSWKQKLNRDTVKLTEVMKQMDLTDIYRTFYPKTKGYTLFSAPQGTFSKIDHIIGHKTGLNRYKNIEIIPFILSEHHGLRLIFNNNINSGMPTFMWKMNNTLLNDTLVKEGIKKEIKDFF</sequence>
<dbReference type="SUPFAM" id="SSF56219">
    <property type="entry name" value="DNase I-like"/>
    <property type="match status" value="1"/>
</dbReference>
<evidence type="ECO:0000313" key="2">
    <source>
        <dbReference type="Ensembl" id="ENSMSIP00000020049.1"/>
    </source>
</evidence>
<dbReference type="AlphaFoldDB" id="A0A8C6HEA6"/>
<dbReference type="Gene3D" id="3.60.10.10">
    <property type="entry name" value="Endonuclease/exonuclease/phosphatase"/>
    <property type="match status" value="1"/>
</dbReference>
<dbReference type="InterPro" id="IPR036691">
    <property type="entry name" value="Endo/exonu/phosph_ase_sf"/>
</dbReference>
<dbReference type="PANTHER" id="PTHR19446">
    <property type="entry name" value="REVERSE TRANSCRIPTASES"/>
    <property type="match status" value="1"/>
</dbReference>
<reference evidence="2" key="2">
    <citation type="submission" date="2025-09" db="UniProtKB">
        <authorList>
            <consortium name="Ensembl"/>
        </authorList>
    </citation>
    <scope>IDENTIFICATION</scope>
</reference>
<evidence type="ECO:0000313" key="3">
    <source>
        <dbReference type="Proteomes" id="UP000694415"/>
    </source>
</evidence>
<name>A0A8C6HEA6_MUSSI</name>
<protein>
    <recommendedName>
        <fullName evidence="1">Endonuclease/exonuclease/phosphatase domain-containing protein</fullName>
    </recommendedName>
</protein>
<dbReference type="CDD" id="cd09076">
    <property type="entry name" value="L1-EN"/>
    <property type="match status" value="1"/>
</dbReference>
<dbReference type="GO" id="GO:0003824">
    <property type="term" value="F:catalytic activity"/>
    <property type="evidence" value="ECO:0007669"/>
    <property type="project" value="InterPro"/>
</dbReference>
<reference evidence="2" key="1">
    <citation type="submission" date="2025-08" db="UniProtKB">
        <authorList>
            <consortium name="Ensembl"/>
        </authorList>
    </citation>
    <scope>IDENTIFICATION</scope>
</reference>
<dbReference type="Proteomes" id="UP000694415">
    <property type="component" value="Unplaced"/>
</dbReference>
<proteinExistence type="predicted"/>
<organism evidence="2 3">
    <name type="scientific">Mus spicilegus</name>
    <name type="common">Mound-building mouse</name>
    <dbReference type="NCBI Taxonomy" id="10103"/>
    <lineage>
        <taxon>Eukaryota</taxon>
        <taxon>Metazoa</taxon>
        <taxon>Chordata</taxon>
        <taxon>Craniata</taxon>
        <taxon>Vertebrata</taxon>
        <taxon>Euteleostomi</taxon>
        <taxon>Mammalia</taxon>
        <taxon>Eutheria</taxon>
        <taxon>Euarchontoglires</taxon>
        <taxon>Glires</taxon>
        <taxon>Rodentia</taxon>
        <taxon>Myomorpha</taxon>
        <taxon>Muroidea</taxon>
        <taxon>Muridae</taxon>
        <taxon>Murinae</taxon>
        <taxon>Mus</taxon>
        <taxon>Mus</taxon>
    </lineage>
</organism>
<dbReference type="InterPro" id="IPR005135">
    <property type="entry name" value="Endo/exonuclease/phosphatase"/>
</dbReference>
<evidence type="ECO:0000259" key="1">
    <source>
        <dbReference type="Pfam" id="PF03372"/>
    </source>
</evidence>
<accession>A0A8C6HEA6</accession>
<dbReference type="Ensembl" id="ENSMSIT00000025304.1">
    <property type="protein sequence ID" value="ENSMSIP00000020049.1"/>
    <property type="gene ID" value="ENSMSIG00000017021.1"/>
</dbReference>
<feature type="domain" description="Endonuclease/exonuclease/phosphatase" evidence="1">
    <location>
        <begin position="17"/>
        <end position="118"/>
    </location>
</feature>